<dbReference type="InterPro" id="IPR016024">
    <property type="entry name" value="ARM-type_fold"/>
</dbReference>
<reference evidence="2" key="1">
    <citation type="journal article" date="2021" name="Proc. Natl. Acad. Sci. U.S.A.">
        <title>Three genomes in the algal genus Volvox reveal the fate of a haploid sex-determining region after a transition to homothallism.</title>
        <authorList>
            <person name="Yamamoto K."/>
            <person name="Hamaji T."/>
            <person name="Kawai-Toyooka H."/>
            <person name="Matsuzaki R."/>
            <person name="Takahashi F."/>
            <person name="Nishimura Y."/>
            <person name="Kawachi M."/>
            <person name="Noguchi H."/>
            <person name="Minakuchi Y."/>
            <person name="Umen J.G."/>
            <person name="Toyoda A."/>
            <person name="Nozaki H."/>
        </authorList>
    </citation>
    <scope>NUCLEOTIDE SEQUENCE</scope>
    <source>
        <strain evidence="2">NIES-3785</strain>
    </source>
</reference>
<feature type="region of interest" description="Disordered" evidence="1">
    <location>
        <begin position="564"/>
        <end position="588"/>
    </location>
</feature>
<feature type="region of interest" description="Disordered" evidence="1">
    <location>
        <begin position="738"/>
        <end position="782"/>
    </location>
</feature>
<feature type="compositionally biased region" description="Low complexity" evidence="1">
    <location>
        <begin position="758"/>
        <end position="772"/>
    </location>
</feature>
<dbReference type="Gene3D" id="1.25.10.10">
    <property type="entry name" value="Leucine-rich Repeat Variant"/>
    <property type="match status" value="1"/>
</dbReference>
<dbReference type="InterPro" id="IPR011989">
    <property type="entry name" value="ARM-like"/>
</dbReference>
<feature type="region of interest" description="Disordered" evidence="1">
    <location>
        <begin position="418"/>
        <end position="477"/>
    </location>
</feature>
<dbReference type="Proteomes" id="UP000722791">
    <property type="component" value="Unassembled WGS sequence"/>
</dbReference>
<protein>
    <submittedName>
        <fullName evidence="2">Uncharacterized protein</fullName>
    </submittedName>
</protein>
<feature type="non-terminal residue" evidence="2">
    <location>
        <position position="1"/>
    </location>
</feature>
<proteinExistence type="predicted"/>
<evidence type="ECO:0000313" key="2">
    <source>
        <dbReference type="EMBL" id="GIL93991.1"/>
    </source>
</evidence>
<dbReference type="AlphaFoldDB" id="A0A8J4D2Z7"/>
<gene>
    <name evidence="2" type="ORF">Vretimale_271</name>
</gene>
<evidence type="ECO:0000256" key="1">
    <source>
        <dbReference type="SAM" id="MobiDB-lite"/>
    </source>
</evidence>
<dbReference type="EMBL" id="BNCQ01000001">
    <property type="protein sequence ID" value="GIL93991.1"/>
    <property type="molecule type" value="Genomic_DNA"/>
</dbReference>
<comment type="caution">
    <text evidence="2">The sequence shown here is derived from an EMBL/GenBank/DDBJ whole genome shotgun (WGS) entry which is preliminary data.</text>
</comment>
<evidence type="ECO:0000313" key="3">
    <source>
        <dbReference type="Proteomes" id="UP000722791"/>
    </source>
</evidence>
<dbReference type="SUPFAM" id="SSF48371">
    <property type="entry name" value="ARM repeat"/>
    <property type="match status" value="1"/>
</dbReference>
<name>A0A8J4D2Z7_9CHLO</name>
<feature type="compositionally biased region" description="Polar residues" evidence="1">
    <location>
        <begin position="459"/>
        <end position="469"/>
    </location>
</feature>
<accession>A0A8J4D2Z7</accession>
<organism evidence="2 3">
    <name type="scientific">Volvox reticuliferus</name>
    <dbReference type="NCBI Taxonomy" id="1737510"/>
    <lineage>
        <taxon>Eukaryota</taxon>
        <taxon>Viridiplantae</taxon>
        <taxon>Chlorophyta</taxon>
        <taxon>core chlorophytes</taxon>
        <taxon>Chlorophyceae</taxon>
        <taxon>CS clade</taxon>
        <taxon>Chlamydomonadales</taxon>
        <taxon>Volvocaceae</taxon>
        <taxon>Volvox</taxon>
    </lineage>
</organism>
<sequence length="804" mass="82579">MGRRLDWLPLRPSDDNTGLDVPFVQETPDVVRILILQLARGAWNTLARLLQLACLSLDYKPLLAHEMAHAGATGVVLDILCQAPRYHPAWKALSTAGAGLLGALVRCEDDGTEAAQPQALRMLLVMLESDLTCGPARQAVATVLHCVVAQRTVHRDKLLAAGALPVLLRMLRRLDVLCDLVAVQELLWTLVYLTDEAALSLPSGDCTEGAERLQPLIAERLVPLLFLFGMPWHAQHEHLSALTTRALHVHVAGYDAGKDTLRASGVLSVLVDHVRRHSGPYIAAAASGGSAAAKQPLGDGKAAAEAATTMQMPTATSRGQAPATRGSFTVGTVRPPSHIDCDVHADSGALHAKGVGENGPYACGVACALGQWTPWQRLLAVLLISGMVPGVIPKPRRRMGGRLGATAAAAAAVVGAADAGTGSGTEGREGDATDCVTGAHRRQGMKETDQESEVEEDPSTPSTIRSQDSSEVRAGPGKSYAGVATTLAAARGGGFSSEIQPLAGTLGGVEAMAMRRRGTVAAAAAGAGGSEHEEEEDDVFGSNVSDIGAAAPAGLSGATVSPEVETAAGQGGGGGDGRDLQRGSSGPDAAATAVADGARVICYGLMLPLLLDAGEAVAGGAGAAAASVGGALLRRRLCPLRESLATLKTLLCDCEANQLAVSEQGLAVILVQLVAHGDMGLAWQAAEAAVFLSGGGATGAALVAAGAVEEMAYFIEESAEMLHSLTLRKQIQVQNSTLGHGDHHQDHHRHNDYHRPRAAGASGQQHAAQHPQRNGQFSKASPFGAGCSAGGAAAAPPALADVHV</sequence>